<dbReference type="SUPFAM" id="SSF53955">
    <property type="entry name" value="Lysozyme-like"/>
    <property type="match status" value="1"/>
</dbReference>
<keyword evidence="1" id="KW-0472">Membrane</keyword>
<feature type="transmembrane region" description="Helical" evidence="1">
    <location>
        <begin position="41"/>
        <end position="62"/>
    </location>
</feature>
<evidence type="ECO:0000256" key="1">
    <source>
        <dbReference type="SAM" id="Phobius"/>
    </source>
</evidence>
<dbReference type="InterPro" id="IPR023346">
    <property type="entry name" value="Lysozyme-like_dom_sf"/>
</dbReference>
<dbReference type="RefSeq" id="WP_183628102.1">
    <property type="nucleotide sequence ID" value="NZ_JACIHI010000012.1"/>
</dbReference>
<keyword evidence="1" id="KW-0812">Transmembrane</keyword>
<gene>
    <name evidence="2" type="ORF">GGE15_004858</name>
</gene>
<evidence type="ECO:0000313" key="3">
    <source>
        <dbReference type="Proteomes" id="UP000533724"/>
    </source>
</evidence>
<dbReference type="AlphaFoldDB" id="A0A7W6UNQ4"/>
<protein>
    <recommendedName>
        <fullName evidence="4">Glycoside hydrolase family 19 catalytic domain-containing protein</fullName>
    </recommendedName>
</protein>
<accession>A0A7W6UNQ4</accession>
<evidence type="ECO:0000313" key="2">
    <source>
        <dbReference type="EMBL" id="MBB4441569.1"/>
    </source>
</evidence>
<evidence type="ECO:0008006" key="4">
    <source>
        <dbReference type="Google" id="ProtNLM"/>
    </source>
</evidence>
<comment type="caution">
    <text evidence="2">The sequence shown here is derived from an EMBL/GenBank/DDBJ whole genome shotgun (WGS) entry which is preliminary data.</text>
</comment>
<dbReference type="EMBL" id="JACIHI010000012">
    <property type="protein sequence ID" value="MBB4441569.1"/>
    <property type="molecule type" value="Genomic_DNA"/>
</dbReference>
<name>A0A7W6UNQ4_9HYPH</name>
<organism evidence="2 3">
    <name type="scientific">Rhizobium esperanzae</name>
    <dbReference type="NCBI Taxonomy" id="1967781"/>
    <lineage>
        <taxon>Bacteria</taxon>
        <taxon>Pseudomonadati</taxon>
        <taxon>Pseudomonadota</taxon>
        <taxon>Alphaproteobacteria</taxon>
        <taxon>Hyphomicrobiales</taxon>
        <taxon>Rhizobiaceae</taxon>
        <taxon>Rhizobium/Agrobacterium group</taxon>
        <taxon>Rhizobium</taxon>
    </lineage>
</organism>
<reference evidence="2 3" key="1">
    <citation type="submission" date="2020-08" db="EMBL/GenBank/DDBJ databases">
        <title>Genomic Encyclopedia of Type Strains, Phase IV (KMG-V): Genome sequencing to study the core and pangenomes of soil and plant-associated prokaryotes.</title>
        <authorList>
            <person name="Whitman W."/>
        </authorList>
    </citation>
    <scope>NUCLEOTIDE SEQUENCE [LARGE SCALE GENOMIC DNA]</scope>
    <source>
        <strain evidence="2 3">SEMIA 414</strain>
    </source>
</reference>
<keyword evidence="1" id="KW-1133">Transmembrane helix</keyword>
<proteinExistence type="predicted"/>
<sequence length="256" mass="28075">MQIAYYYGKYRPSSDVEHARDAFDYVGGALMRHPEREAEPILRTLAAACLIILICVAVAFAAKSGVGDLDRGDARLLISECKVHTLQRNQCAYVLATAFHETRCLMKPVRETLAISDFQAIARLDSAWAKGGLPWVSSPYWRQGWFGRGYAQLTHKKNYRVASIKLGIDLVSVPARALVPEIAAKVLVMGLKEGWFTGKKLSDYINLRATNFIDARQVINGMDCADKIAAYAVAYAAALEQDGYGVTGVEAKVGAP</sequence>
<dbReference type="Gene3D" id="1.10.530.10">
    <property type="match status" value="1"/>
</dbReference>
<dbReference type="Proteomes" id="UP000533724">
    <property type="component" value="Unassembled WGS sequence"/>
</dbReference>